<dbReference type="InterPro" id="IPR050177">
    <property type="entry name" value="Lipid_A_modif_metabolic_enz"/>
</dbReference>
<gene>
    <name evidence="2" type="ORF">A2J07_03660</name>
</gene>
<dbReference type="InterPro" id="IPR036291">
    <property type="entry name" value="NAD(P)-bd_dom_sf"/>
</dbReference>
<dbReference type="Pfam" id="PF01370">
    <property type="entry name" value="Epimerase"/>
    <property type="match status" value="1"/>
</dbReference>
<dbReference type="Proteomes" id="UP000075816">
    <property type="component" value="Unassembled WGS sequence"/>
</dbReference>
<dbReference type="PANTHER" id="PTHR43245">
    <property type="entry name" value="BIFUNCTIONAL POLYMYXIN RESISTANCE PROTEIN ARNA"/>
    <property type="match status" value="1"/>
</dbReference>
<dbReference type="SUPFAM" id="SSF51735">
    <property type="entry name" value="NAD(P)-binding Rossmann-fold domains"/>
    <property type="match status" value="1"/>
</dbReference>
<accession>A0A162ITB2</accession>
<dbReference type="KEGG" id="fnf:BSQ88_01765"/>
<dbReference type="RefSeq" id="WP_005958843.1">
    <property type="nucleotide sequence ID" value="NZ_CAXOUJ010000028.1"/>
</dbReference>
<dbReference type="EMBL" id="LVEA01000031">
    <property type="protein sequence ID" value="KYL04421.1"/>
    <property type="molecule type" value="Genomic_DNA"/>
</dbReference>
<feature type="domain" description="NAD-dependent epimerase/dehydratase" evidence="1">
    <location>
        <begin position="8"/>
        <end position="208"/>
    </location>
</feature>
<evidence type="ECO:0000313" key="3">
    <source>
        <dbReference type="Proteomes" id="UP000075816"/>
    </source>
</evidence>
<dbReference type="AlphaFoldDB" id="A0A162ITB2"/>
<dbReference type="eggNOG" id="COG0451">
    <property type="taxonomic scope" value="Bacteria"/>
</dbReference>
<comment type="caution">
    <text evidence="2">The sequence shown here is derived from an EMBL/GenBank/DDBJ whole genome shotgun (WGS) entry which is preliminary data.</text>
</comment>
<reference evidence="2 3" key="1">
    <citation type="submission" date="2016-03" db="EMBL/GenBank/DDBJ databases">
        <title>Comparative genomics of human isolates of Fusobacterium necrophorum.</title>
        <authorList>
            <person name="Jensen A."/>
            <person name="Bank S."/>
            <person name="Andersen P.S."/>
            <person name="Kristensen L.H."/>
            <person name="Prag J."/>
        </authorList>
    </citation>
    <scope>NUCLEOTIDE SEQUENCE [LARGE SCALE GENOMIC DNA]</scope>
    <source>
        <strain evidence="2 3">LS_1264</strain>
    </source>
</reference>
<protein>
    <submittedName>
        <fullName evidence="2">UDP-N-acetylenolpyruvoylglucosamine reductase</fullName>
    </submittedName>
</protein>
<dbReference type="PANTHER" id="PTHR43245:SF58">
    <property type="entry name" value="BLL5923 PROTEIN"/>
    <property type="match status" value="1"/>
</dbReference>
<evidence type="ECO:0000259" key="1">
    <source>
        <dbReference type="Pfam" id="PF01370"/>
    </source>
</evidence>
<organism evidence="2 3">
    <name type="scientific">Fusobacterium necrophorum subsp. funduliforme</name>
    <dbReference type="NCBI Taxonomy" id="143387"/>
    <lineage>
        <taxon>Bacteria</taxon>
        <taxon>Fusobacteriati</taxon>
        <taxon>Fusobacteriota</taxon>
        <taxon>Fusobacteriia</taxon>
        <taxon>Fusobacteriales</taxon>
        <taxon>Fusobacteriaceae</taxon>
        <taxon>Fusobacterium</taxon>
    </lineage>
</organism>
<evidence type="ECO:0000313" key="2">
    <source>
        <dbReference type="EMBL" id="KYL04421.1"/>
    </source>
</evidence>
<sequence length="297" mass="34128">MYQHKKVIMLTGGSGFVGKHFIQKYSEKYNIISVNLKNTNIGDLDFQEVDAVIHLAALVHQDNNISREEYFKVNTELTEKLAIFAKRAKVKHFIFFSTVKVYGYDGEVKNHSRVLTENDKCRVTGDPYGESKLEAERRLQILEDKFFCVSILRPPMIYGAGVKGNMKLLVSLIQTFPVLPFSYSQNRRSLVSIQNLLYCLELVIEQEKSGIFLPLDEKNISIQEMVEGIEKALALKRVNISFPPFLFHILGKLCPSIINRLYGSLQFDNSETKRKLGYQAKISYEEGIKKMLEKEKK</sequence>
<proteinExistence type="predicted"/>
<dbReference type="Gene3D" id="3.40.50.720">
    <property type="entry name" value="NAD(P)-binding Rossmann-like Domain"/>
    <property type="match status" value="1"/>
</dbReference>
<name>A0A162ITB2_9FUSO</name>
<dbReference type="InterPro" id="IPR001509">
    <property type="entry name" value="Epimerase_deHydtase"/>
</dbReference>